<dbReference type="GO" id="GO:0042742">
    <property type="term" value="P:defense response to bacterium"/>
    <property type="evidence" value="ECO:0007669"/>
    <property type="project" value="UniProtKB-KW"/>
</dbReference>
<dbReference type="PANTHER" id="PTHR11407:SF63">
    <property type="entry name" value="LYSOZYME C"/>
    <property type="match status" value="1"/>
</dbReference>
<dbReference type="EC" id="3.2.1.17" evidence="2"/>
<feature type="signal peptide" evidence="7">
    <location>
        <begin position="1"/>
        <end position="25"/>
    </location>
</feature>
<dbReference type="AlphaFoldDB" id="A0A224YC95"/>
<accession>A0A224YC95</accession>
<dbReference type="Pfam" id="PF00062">
    <property type="entry name" value="Lys"/>
    <property type="match status" value="1"/>
</dbReference>
<dbReference type="PROSITE" id="PS51348">
    <property type="entry name" value="GLYCOSYL_HYDROL_F22_2"/>
    <property type="match status" value="1"/>
</dbReference>
<evidence type="ECO:0000313" key="9">
    <source>
        <dbReference type="EMBL" id="MAA11410.1"/>
    </source>
</evidence>
<evidence type="ECO:0000256" key="3">
    <source>
        <dbReference type="ARBA" id="ARBA00022638"/>
    </source>
</evidence>
<dbReference type="InterPro" id="IPR023346">
    <property type="entry name" value="Lysozyme-like_dom_sf"/>
</dbReference>
<dbReference type="PRINTS" id="PR00135">
    <property type="entry name" value="LYZLACT"/>
</dbReference>
<sequence>MPKTSAVLLAVVACCLLAVLQEATCRRVHRCFLARKLREAGFDRYHILHFLCVANMVSKFNMTMQVKREGGQRTVGIFQLASQFFCFDKYVPGMRNGRCHELCDAFLDENLEDDIRCAALVRHMWGFKYWTGWEQKCLYAKVSPFLDGCDYEN</sequence>
<dbReference type="EMBL" id="GFPF01000264">
    <property type="protein sequence ID" value="MAA11410.1"/>
    <property type="molecule type" value="Transcribed_RNA"/>
</dbReference>
<protein>
    <recommendedName>
        <fullName evidence="2">lysozyme</fullName>
        <ecNumber evidence="2">3.2.1.17</ecNumber>
    </recommendedName>
</protein>
<dbReference type="InterPro" id="IPR001916">
    <property type="entry name" value="Glyco_hydro_22"/>
</dbReference>
<dbReference type="InterPro" id="IPR000974">
    <property type="entry name" value="Glyco_hydro_22_lys"/>
</dbReference>
<keyword evidence="3" id="KW-0081">Bacteriolytic enzyme</keyword>
<evidence type="ECO:0000256" key="4">
    <source>
        <dbReference type="ARBA" id="ARBA00023157"/>
    </source>
</evidence>
<evidence type="ECO:0000259" key="8">
    <source>
        <dbReference type="PROSITE" id="PS00128"/>
    </source>
</evidence>
<keyword evidence="7" id="KW-0732">Signal</keyword>
<feature type="domain" description="Glycosyl hydrolases family 22 (GH22)" evidence="8">
    <location>
        <begin position="99"/>
        <end position="117"/>
    </location>
</feature>
<dbReference type="PRINTS" id="PR00137">
    <property type="entry name" value="LYSOZYME"/>
</dbReference>
<keyword evidence="5" id="KW-0326">Glycosidase</keyword>
<evidence type="ECO:0000256" key="5">
    <source>
        <dbReference type="ARBA" id="ARBA00023295"/>
    </source>
</evidence>
<feature type="chain" id="PRO_5012894944" description="lysozyme" evidence="7">
    <location>
        <begin position="26"/>
        <end position="153"/>
    </location>
</feature>
<dbReference type="SUPFAM" id="SSF53955">
    <property type="entry name" value="Lysozyme-like"/>
    <property type="match status" value="1"/>
</dbReference>
<evidence type="ECO:0000256" key="6">
    <source>
        <dbReference type="RuleBase" id="RU004440"/>
    </source>
</evidence>
<dbReference type="InterPro" id="IPR019799">
    <property type="entry name" value="Glyco_hydro_22_CS"/>
</dbReference>
<dbReference type="Gene3D" id="1.10.530.10">
    <property type="match status" value="1"/>
</dbReference>
<dbReference type="GO" id="GO:0003796">
    <property type="term" value="F:lysozyme activity"/>
    <property type="evidence" value="ECO:0007669"/>
    <property type="project" value="UniProtKB-EC"/>
</dbReference>
<reference evidence="9" key="1">
    <citation type="journal article" date="2017" name="Parasit. Vectors">
        <title>Sialotranscriptomics of Rhipicephalus zambeziensis reveals intricate expression profiles of secretory proteins and suggests tight temporal transcriptional regulation during blood-feeding.</title>
        <authorList>
            <person name="de Castro M.H."/>
            <person name="de Klerk D."/>
            <person name="Pienaar R."/>
            <person name="Rees D.J.G."/>
            <person name="Mans B.J."/>
        </authorList>
    </citation>
    <scope>NUCLEOTIDE SEQUENCE</scope>
    <source>
        <tissue evidence="9">Salivary glands</tissue>
    </source>
</reference>
<evidence type="ECO:0000256" key="2">
    <source>
        <dbReference type="ARBA" id="ARBA00012732"/>
    </source>
</evidence>
<organism evidence="9">
    <name type="scientific">Rhipicephalus zambeziensis</name>
    <dbReference type="NCBI Taxonomy" id="60191"/>
    <lineage>
        <taxon>Eukaryota</taxon>
        <taxon>Metazoa</taxon>
        <taxon>Ecdysozoa</taxon>
        <taxon>Arthropoda</taxon>
        <taxon>Chelicerata</taxon>
        <taxon>Arachnida</taxon>
        <taxon>Acari</taxon>
        <taxon>Parasitiformes</taxon>
        <taxon>Ixodida</taxon>
        <taxon>Ixodoidea</taxon>
        <taxon>Ixodidae</taxon>
        <taxon>Rhipicephalinae</taxon>
        <taxon>Rhipicephalus</taxon>
        <taxon>Rhipicephalus</taxon>
    </lineage>
</organism>
<comment type="similarity">
    <text evidence="6">Belongs to the glycosyl hydrolase 22 family.</text>
</comment>
<evidence type="ECO:0000256" key="1">
    <source>
        <dbReference type="ARBA" id="ARBA00000632"/>
    </source>
</evidence>
<dbReference type="GO" id="GO:0031640">
    <property type="term" value="P:killing of cells of another organism"/>
    <property type="evidence" value="ECO:0007669"/>
    <property type="project" value="UniProtKB-KW"/>
</dbReference>
<comment type="catalytic activity">
    <reaction evidence="1">
        <text>Hydrolysis of (1-&gt;4)-beta-linkages between N-acetylmuramic acid and N-acetyl-D-glucosamine residues in a peptidoglycan and between N-acetyl-D-glucosamine residues in chitodextrins.</text>
        <dbReference type="EC" id="3.2.1.17"/>
    </reaction>
</comment>
<dbReference type="PANTHER" id="PTHR11407">
    <property type="entry name" value="LYSOZYME C"/>
    <property type="match status" value="1"/>
</dbReference>
<keyword evidence="3" id="KW-0929">Antimicrobial</keyword>
<keyword evidence="5" id="KW-0378">Hydrolase</keyword>
<keyword evidence="4" id="KW-1015">Disulfide bond</keyword>
<dbReference type="PROSITE" id="PS00128">
    <property type="entry name" value="GLYCOSYL_HYDROL_F22_1"/>
    <property type="match status" value="1"/>
</dbReference>
<name>A0A224YC95_9ACAR</name>
<proteinExistence type="inferred from homology"/>
<evidence type="ECO:0000256" key="7">
    <source>
        <dbReference type="SAM" id="SignalP"/>
    </source>
</evidence>
<dbReference type="SMART" id="SM00263">
    <property type="entry name" value="LYZ1"/>
    <property type="match status" value="1"/>
</dbReference>